<name>A0ABW6M3G8_9ACTN</name>
<accession>A0ABW6M3G8</accession>
<comment type="subcellular location">
    <subcellularLocation>
        <location evidence="1">Cell membrane</location>
        <topology evidence="1">Multi-pass membrane protein</topology>
    </subcellularLocation>
</comment>
<keyword evidence="9" id="KW-1185">Reference proteome</keyword>
<feature type="transmembrane region" description="Helical" evidence="7">
    <location>
        <begin position="455"/>
        <end position="478"/>
    </location>
</feature>
<sequence length="512" mass="53444">MRPANRAGPVSAGDAGPAPPDRPERAALVPEVGFSALAQAAPMLANLVLTPYLIRHLGLDRFGVWSLILVFLATLTVLDGGVGASLARFHARHAAHGDRAGTGRLVIGSLTVFLGLGALVTGACLLLTPAILSAADVPPRLRGEAGQLLTALGPLLALALAANSATALLQANARFRALAGVSGGSCLVYAAAVTMLVRDGADLPLLAVLAAGRYLLMTVCGLCVGARHIRVRRPLMPPRAERRDFGSYAVRMQLSGFTVFLNGEIDALVVAALLPVRYVGVYAAGYQAAMALRSVPLFAFPPILTRTTRVFSEDGLPGAVREFHVLQARWLPAVLTYGVVTTASVGLAVQVWLGTGLALSAAVATVLLAGYSVQVAFTGVRTCFVRAIGLPGYETRYSWFSTVVNLVLTVPLTLLFGVVGVVLATAIGLTAGSLYFVVLCRRFAGLRERRLPKRWLPATAVAAAMAVLGDLLILRLGWHGSLPLLLAGLPVLAGLAAAAALLPRESKEEETS</sequence>
<evidence type="ECO:0000256" key="4">
    <source>
        <dbReference type="ARBA" id="ARBA00022989"/>
    </source>
</evidence>
<feature type="transmembrane region" description="Helical" evidence="7">
    <location>
        <begin position="359"/>
        <end position="377"/>
    </location>
</feature>
<keyword evidence="3 7" id="KW-0812">Transmembrane</keyword>
<gene>
    <name evidence="8" type="ORF">ACFYNQ_15750</name>
</gene>
<feature type="transmembrane region" description="Helical" evidence="7">
    <location>
        <begin position="422"/>
        <end position="443"/>
    </location>
</feature>
<dbReference type="InterPro" id="IPR050833">
    <property type="entry name" value="Poly_Biosynth_Transport"/>
</dbReference>
<feature type="transmembrane region" description="Helical" evidence="7">
    <location>
        <begin position="177"/>
        <end position="197"/>
    </location>
</feature>
<dbReference type="Proteomes" id="UP001601303">
    <property type="component" value="Unassembled WGS sequence"/>
</dbReference>
<proteinExistence type="predicted"/>
<feature type="transmembrane region" description="Helical" evidence="7">
    <location>
        <begin position="397"/>
        <end position="416"/>
    </location>
</feature>
<feature type="transmembrane region" description="Helical" evidence="7">
    <location>
        <begin position="105"/>
        <end position="128"/>
    </location>
</feature>
<feature type="transmembrane region" description="Helical" evidence="7">
    <location>
        <begin position="203"/>
        <end position="226"/>
    </location>
</feature>
<dbReference type="EMBL" id="JBIAHM010000005">
    <property type="protein sequence ID" value="MFE9600013.1"/>
    <property type="molecule type" value="Genomic_DNA"/>
</dbReference>
<protein>
    <submittedName>
        <fullName evidence="8">Lipopolysaccharide biosynthesis protein</fullName>
    </submittedName>
</protein>
<evidence type="ECO:0000256" key="3">
    <source>
        <dbReference type="ARBA" id="ARBA00022692"/>
    </source>
</evidence>
<feature type="transmembrane region" description="Helical" evidence="7">
    <location>
        <begin position="62"/>
        <end position="84"/>
    </location>
</feature>
<feature type="transmembrane region" description="Helical" evidence="7">
    <location>
        <begin position="148"/>
        <end position="170"/>
    </location>
</feature>
<dbReference type="PANTHER" id="PTHR30250">
    <property type="entry name" value="PST FAMILY PREDICTED COLANIC ACID TRANSPORTER"/>
    <property type="match status" value="1"/>
</dbReference>
<evidence type="ECO:0000256" key="5">
    <source>
        <dbReference type="ARBA" id="ARBA00023136"/>
    </source>
</evidence>
<evidence type="ECO:0000256" key="1">
    <source>
        <dbReference type="ARBA" id="ARBA00004651"/>
    </source>
</evidence>
<evidence type="ECO:0000256" key="7">
    <source>
        <dbReference type="SAM" id="Phobius"/>
    </source>
</evidence>
<evidence type="ECO:0000313" key="8">
    <source>
        <dbReference type="EMBL" id="MFE9600013.1"/>
    </source>
</evidence>
<feature type="transmembrane region" description="Helical" evidence="7">
    <location>
        <begin position="484"/>
        <end position="502"/>
    </location>
</feature>
<reference evidence="8 9" key="1">
    <citation type="submission" date="2024-10" db="EMBL/GenBank/DDBJ databases">
        <title>The Natural Products Discovery Center: Release of the First 8490 Sequenced Strains for Exploring Actinobacteria Biosynthetic Diversity.</title>
        <authorList>
            <person name="Kalkreuter E."/>
            <person name="Kautsar S.A."/>
            <person name="Yang D."/>
            <person name="Bader C.D."/>
            <person name="Teijaro C.N."/>
            <person name="Fluegel L."/>
            <person name="Davis C.M."/>
            <person name="Simpson J.R."/>
            <person name="Lauterbach L."/>
            <person name="Steele A.D."/>
            <person name="Gui C."/>
            <person name="Meng S."/>
            <person name="Li G."/>
            <person name="Viehrig K."/>
            <person name="Ye F."/>
            <person name="Su P."/>
            <person name="Kiefer A.F."/>
            <person name="Nichols A."/>
            <person name="Cepeda A.J."/>
            <person name="Yan W."/>
            <person name="Fan B."/>
            <person name="Jiang Y."/>
            <person name="Adhikari A."/>
            <person name="Zheng C.-J."/>
            <person name="Schuster L."/>
            <person name="Cowan T.M."/>
            <person name="Smanski M.J."/>
            <person name="Chevrette M.G."/>
            <person name="De Carvalho L.P.S."/>
            <person name="Shen B."/>
        </authorList>
    </citation>
    <scope>NUCLEOTIDE SEQUENCE [LARGE SCALE GENOMIC DNA]</scope>
    <source>
        <strain evidence="8 9">NPDC006488</strain>
    </source>
</reference>
<comment type="caution">
    <text evidence="8">The sequence shown here is derived from an EMBL/GenBank/DDBJ whole genome shotgun (WGS) entry which is preliminary data.</text>
</comment>
<evidence type="ECO:0000313" key="9">
    <source>
        <dbReference type="Proteomes" id="UP001601303"/>
    </source>
</evidence>
<keyword evidence="2" id="KW-1003">Cell membrane</keyword>
<feature type="compositionally biased region" description="Low complexity" evidence="6">
    <location>
        <begin position="7"/>
        <end position="16"/>
    </location>
</feature>
<dbReference type="Pfam" id="PF01943">
    <property type="entry name" value="Polysacc_synt"/>
    <property type="match status" value="1"/>
</dbReference>
<organism evidence="8 9">
    <name type="scientific">Streptomyces hokutonensis</name>
    <dbReference type="NCBI Taxonomy" id="1306990"/>
    <lineage>
        <taxon>Bacteria</taxon>
        <taxon>Bacillati</taxon>
        <taxon>Actinomycetota</taxon>
        <taxon>Actinomycetes</taxon>
        <taxon>Kitasatosporales</taxon>
        <taxon>Streptomycetaceae</taxon>
        <taxon>Streptomyces</taxon>
    </lineage>
</organism>
<dbReference type="RefSeq" id="WP_388106263.1">
    <property type="nucleotide sequence ID" value="NZ_JBIAHM010000005.1"/>
</dbReference>
<evidence type="ECO:0000256" key="2">
    <source>
        <dbReference type="ARBA" id="ARBA00022475"/>
    </source>
</evidence>
<dbReference type="PANTHER" id="PTHR30250:SF26">
    <property type="entry name" value="PSMA PROTEIN"/>
    <property type="match status" value="1"/>
</dbReference>
<dbReference type="InterPro" id="IPR002797">
    <property type="entry name" value="Polysacc_synth"/>
</dbReference>
<evidence type="ECO:0000256" key="6">
    <source>
        <dbReference type="SAM" id="MobiDB-lite"/>
    </source>
</evidence>
<keyword evidence="4 7" id="KW-1133">Transmembrane helix</keyword>
<keyword evidence="5 7" id="KW-0472">Membrane</keyword>
<feature type="region of interest" description="Disordered" evidence="6">
    <location>
        <begin position="1"/>
        <end position="24"/>
    </location>
</feature>
<feature type="transmembrane region" description="Helical" evidence="7">
    <location>
        <begin position="330"/>
        <end position="353"/>
    </location>
</feature>